<name>A0A645HZ03_9ZZZZ</name>
<organism evidence="1">
    <name type="scientific">bioreactor metagenome</name>
    <dbReference type="NCBI Taxonomy" id="1076179"/>
    <lineage>
        <taxon>unclassified sequences</taxon>
        <taxon>metagenomes</taxon>
        <taxon>ecological metagenomes</taxon>
    </lineage>
</organism>
<accession>A0A645HZ03</accession>
<dbReference type="AlphaFoldDB" id="A0A645HZ03"/>
<proteinExistence type="predicted"/>
<evidence type="ECO:0000313" key="1">
    <source>
        <dbReference type="EMBL" id="MPN43712.1"/>
    </source>
</evidence>
<sequence length="73" mass="8684">MFSILTHKRIYELSLKTREKRINSMKHNLKTNYGYGTDILNWDKVYAAEVIYPLKKMRFEDGEFLVPIIAIAF</sequence>
<reference evidence="1" key="1">
    <citation type="submission" date="2019-08" db="EMBL/GenBank/DDBJ databases">
        <authorList>
            <person name="Kucharzyk K."/>
            <person name="Murdoch R.W."/>
            <person name="Higgins S."/>
            <person name="Loffler F."/>
        </authorList>
    </citation>
    <scope>NUCLEOTIDE SEQUENCE</scope>
</reference>
<comment type="caution">
    <text evidence="1">The sequence shown here is derived from an EMBL/GenBank/DDBJ whole genome shotgun (WGS) entry which is preliminary data.</text>
</comment>
<protein>
    <submittedName>
        <fullName evidence="1">Uncharacterized protein</fullName>
    </submittedName>
</protein>
<gene>
    <name evidence="1" type="ORF">SDC9_191272</name>
</gene>
<dbReference type="EMBL" id="VSSQ01102286">
    <property type="protein sequence ID" value="MPN43712.1"/>
    <property type="molecule type" value="Genomic_DNA"/>
</dbReference>